<evidence type="ECO:0000256" key="2">
    <source>
        <dbReference type="ARBA" id="ARBA00023239"/>
    </source>
</evidence>
<name>A0A384JPT7_BOTFB</name>
<protein>
    <submittedName>
        <fullName evidence="3">Bcstc2</fullName>
    </submittedName>
</protein>
<reference evidence="3 4" key="2">
    <citation type="journal article" date="2012" name="Eukaryot. Cell">
        <title>Genome update of Botrytis cinerea strains B05.10 and T4.</title>
        <authorList>
            <person name="Staats M."/>
            <person name="van Kan J.A."/>
        </authorList>
    </citation>
    <scope>NUCLEOTIDE SEQUENCE [LARGE SCALE GENOMIC DNA]</scope>
    <source>
        <strain evidence="3 4">B05.10</strain>
    </source>
</reference>
<reference evidence="3 4" key="3">
    <citation type="journal article" date="2017" name="Mol. Plant Pathol.">
        <title>A gapless genome sequence of the fungus Botrytis cinerea.</title>
        <authorList>
            <person name="Van Kan J.A."/>
            <person name="Stassen J.H."/>
            <person name="Mosbach A."/>
            <person name="Van Der Lee T.A."/>
            <person name="Faino L."/>
            <person name="Farmer A.D."/>
            <person name="Papasotiriou D.G."/>
            <person name="Zhou S."/>
            <person name="Seidl M.F."/>
            <person name="Cottam E."/>
            <person name="Edel D."/>
            <person name="Hahn M."/>
            <person name="Schwartz D.C."/>
            <person name="Dietrich R.A."/>
            <person name="Widdison S."/>
            <person name="Scalliet G."/>
        </authorList>
    </citation>
    <scope>NUCLEOTIDE SEQUENCE [LARGE SCALE GENOMIC DNA]</scope>
    <source>
        <strain evidence="3 4">B05.10</strain>
    </source>
</reference>
<dbReference type="KEGG" id="bfu:BCIN_08g02350"/>
<dbReference type="SMR" id="A0A384JPT7"/>
<dbReference type="SFLD" id="SFLDS00005">
    <property type="entry name" value="Isoprenoid_Synthase_Type_I"/>
    <property type="match status" value="1"/>
</dbReference>
<evidence type="ECO:0000313" key="3">
    <source>
        <dbReference type="EMBL" id="ATZ52553.1"/>
    </source>
</evidence>
<dbReference type="VEuPathDB" id="FungiDB:Bcin08g02350"/>
<dbReference type="InterPro" id="IPR024652">
    <property type="entry name" value="Trichodiene_synth"/>
</dbReference>
<evidence type="ECO:0000256" key="1">
    <source>
        <dbReference type="ARBA" id="ARBA00007946"/>
    </source>
</evidence>
<dbReference type="GeneID" id="5432490"/>
<reference evidence="3 4" key="1">
    <citation type="journal article" date="2011" name="PLoS Genet.">
        <title>Genomic analysis of the necrotrophic fungal pathogens Sclerotinia sclerotiorum and Botrytis cinerea.</title>
        <authorList>
            <person name="Amselem J."/>
            <person name="Cuomo C.A."/>
            <person name="van Kan J.A."/>
            <person name="Viaud M."/>
            <person name="Benito E.P."/>
            <person name="Couloux A."/>
            <person name="Coutinho P.M."/>
            <person name="de Vries R.P."/>
            <person name="Dyer P.S."/>
            <person name="Fillinger S."/>
            <person name="Fournier E."/>
            <person name="Gout L."/>
            <person name="Hahn M."/>
            <person name="Kohn L."/>
            <person name="Lapalu N."/>
            <person name="Plummer K.M."/>
            <person name="Pradier J.M."/>
            <person name="Quevillon E."/>
            <person name="Sharon A."/>
            <person name="Simon A."/>
            <person name="ten Have A."/>
            <person name="Tudzynski B."/>
            <person name="Tudzynski P."/>
            <person name="Wincker P."/>
            <person name="Andrew M."/>
            <person name="Anthouard V."/>
            <person name="Beever R.E."/>
            <person name="Beffa R."/>
            <person name="Benoit I."/>
            <person name="Bouzid O."/>
            <person name="Brault B."/>
            <person name="Chen Z."/>
            <person name="Choquer M."/>
            <person name="Collemare J."/>
            <person name="Cotton P."/>
            <person name="Danchin E.G."/>
            <person name="Da Silva C."/>
            <person name="Gautier A."/>
            <person name="Giraud C."/>
            <person name="Giraud T."/>
            <person name="Gonzalez C."/>
            <person name="Grossetete S."/>
            <person name="Guldener U."/>
            <person name="Henrissat B."/>
            <person name="Howlett B.J."/>
            <person name="Kodira C."/>
            <person name="Kretschmer M."/>
            <person name="Lappartient A."/>
            <person name="Leroch M."/>
            <person name="Levis C."/>
            <person name="Mauceli E."/>
            <person name="Neuveglise C."/>
            <person name="Oeser B."/>
            <person name="Pearson M."/>
            <person name="Poulain J."/>
            <person name="Poussereau N."/>
            <person name="Quesneville H."/>
            <person name="Rascle C."/>
            <person name="Schumacher J."/>
            <person name="Segurens B."/>
            <person name="Sexton A."/>
            <person name="Silva E."/>
            <person name="Sirven C."/>
            <person name="Soanes D.M."/>
            <person name="Talbot N.J."/>
            <person name="Templeton M."/>
            <person name="Yandava C."/>
            <person name="Yarden O."/>
            <person name="Zeng Q."/>
            <person name="Rollins J.A."/>
            <person name="Lebrun M.H."/>
            <person name="Dickman M."/>
        </authorList>
    </citation>
    <scope>NUCLEOTIDE SEQUENCE [LARGE SCALE GENOMIC DNA]</scope>
    <source>
        <strain evidence="3 4">B05.10</strain>
    </source>
</reference>
<sequence>MAPTSTLNEASLDPDSVTKAQFETIARKLLQDISYKPLTTPQDIDLESFVLEQLLKVARVQHLDLKKIPQIAKLSVQAVSQLYPWHEKTLQNLIAIFTGYFFIIDDCVQDLLPNLRAFRRNLLAGMSNGPVLDGWMKVLTQIVTYYGPLASDFMYSSTFEVITMVVFESEMEGNFHCGPHAPNFPGYLRSKIGILEPFAKFIFPEKVFPEATCLQHYLLATPDLLELNASMNDVLSFYKESIVSTERNNYVYNYSAARGLTVHKALEDIAASLVECIRRLRLLFSSKPEMLKVVNSYIDGYIAINWLPRYRLSECDLPQMLTQSQNSQG</sequence>
<keyword evidence="4" id="KW-1185">Reference proteome</keyword>
<keyword evidence="2" id="KW-0456">Lyase</keyword>
<organism evidence="3 4">
    <name type="scientific">Botryotinia fuckeliana (strain B05.10)</name>
    <name type="common">Noble rot fungus</name>
    <name type="synonym">Botrytis cinerea</name>
    <dbReference type="NCBI Taxonomy" id="332648"/>
    <lineage>
        <taxon>Eukaryota</taxon>
        <taxon>Fungi</taxon>
        <taxon>Dikarya</taxon>
        <taxon>Ascomycota</taxon>
        <taxon>Pezizomycotina</taxon>
        <taxon>Leotiomycetes</taxon>
        <taxon>Helotiales</taxon>
        <taxon>Sclerotiniaceae</taxon>
        <taxon>Botrytis</taxon>
    </lineage>
</organism>
<dbReference type="SUPFAM" id="SSF48576">
    <property type="entry name" value="Terpenoid synthases"/>
    <property type="match status" value="1"/>
</dbReference>
<proteinExistence type="inferred from homology"/>
<dbReference type="OrthoDB" id="2998174at2759"/>
<gene>
    <name evidence="3" type="primary">Bcstc2</name>
    <name evidence="3" type="ORF">BCIN_08g02350</name>
</gene>
<dbReference type="GO" id="GO:0016838">
    <property type="term" value="F:carbon-oxygen lyase activity, acting on phosphates"/>
    <property type="evidence" value="ECO:0007669"/>
    <property type="project" value="InterPro"/>
</dbReference>
<evidence type="ECO:0000313" key="4">
    <source>
        <dbReference type="Proteomes" id="UP000001798"/>
    </source>
</evidence>
<dbReference type="OMA" id="IKGTMEF"/>
<dbReference type="Pfam" id="PF06330">
    <property type="entry name" value="TRI5"/>
    <property type="match status" value="1"/>
</dbReference>
<dbReference type="EMBL" id="CP009812">
    <property type="protein sequence ID" value="ATZ52553.1"/>
    <property type="molecule type" value="Genomic_DNA"/>
</dbReference>
<dbReference type="AlphaFoldDB" id="A0A384JPT7"/>
<dbReference type="RefSeq" id="XP_001551948.1">
    <property type="nucleotide sequence ID" value="XM_001551898.2"/>
</dbReference>
<dbReference type="Proteomes" id="UP000001798">
    <property type="component" value="Chromosome 8"/>
</dbReference>
<dbReference type="Gene3D" id="1.10.600.10">
    <property type="entry name" value="Farnesyl Diphosphate Synthase"/>
    <property type="match status" value="1"/>
</dbReference>
<accession>A0A384JPT7</accession>
<dbReference type="InterPro" id="IPR008949">
    <property type="entry name" value="Isoprenoid_synthase_dom_sf"/>
</dbReference>
<dbReference type="SFLD" id="SFLDG01021">
    <property type="entry name" value="Trichodiene_Synthase_Like"/>
    <property type="match status" value="1"/>
</dbReference>
<comment type="similarity">
    <text evidence="1">Belongs to the trichodiene synthase family.</text>
</comment>